<dbReference type="EMBL" id="FN596041">
    <property type="protein sequence ID" value="CCB57405.1"/>
    <property type="molecule type" value="Genomic_DNA"/>
</dbReference>
<accession>F6HRU7</accession>
<name>F6HRU7_VITVI</name>
<organism evidence="2 3">
    <name type="scientific">Vitis vinifera</name>
    <name type="common">Grape</name>
    <dbReference type="NCBI Taxonomy" id="29760"/>
    <lineage>
        <taxon>Eukaryota</taxon>
        <taxon>Viridiplantae</taxon>
        <taxon>Streptophyta</taxon>
        <taxon>Embryophyta</taxon>
        <taxon>Tracheophyta</taxon>
        <taxon>Spermatophyta</taxon>
        <taxon>Magnoliopsida</taxon>
        <taxon>eudicotyledons</taxon>
        <taxon>Gunneridae</taxon>
        <taxon>Pentapetalae</taxon>
        <taxon>rosids</taxon>
        <taxon>Vitales</taxon>
        <taxon>Vitaceae</taxon>
        <taxon>Viteae</taxon>
        <taxon>Vitis</taxon>
    </lineage>
</organism>
<dbReference type="PaxDb" id="29760-VIT_00s0371g00080.t01"/>
<evidence type="ECO:0000313" key="2">
    <source>
        <dbReference type="EMBL" id="CCB57405.1"/>
    </source>
</evidence>
<dbReference type="HOGENOM" id="CLU_3336608_0_0_1"/>
<reference evidence="3" key="1">
    <citation type="journal article" date="2007" name="Nature">
        <title>The grapevine genome sequence suggests ancestral hexaploidization in major angiosperm phyla.</title>
        <authorList>
            <consortium name="The French-Italian Public Consortium for Grapevine Genome Characterization."/>
            <person name="Jaillon O."/>
            <person name="Aury J.-M."/>
            <person name="Noel B."/>
            <person name="Policriti A."/>
            <person name="Clepet C."/>
            <person name="Casagrande A."/>
            <person name="Choisne N."/>
            <person name="Aubourg S."/>
            <person name="Vitulo N."/>
            <person name="Jubin C."/>
            <person name="Vezzi A."/>
            <person name="Legeai F."/>
            <person name="Hugueney P."/>
            <person name="Dasilva C."/>
            <person name="Horner D."/>
            <person name="Mica E."/>
            <person name="Jublot D."/>
            <person name="Poulain J."/>
            <person name="Bruyere C."/>
            <person name="Billault A."/>
            <person name="Segurens B."/>
            <person name="Gouyvenoux M."/>
            <person name="Ugarte E."/>
            <person name="Cattonaro F."/>
            <person name="Anthouard V."/>
            <person name="Vico V."/>
            <person name="Del Fabbro C."/>
            <person name="Alaux M."/>
            <person name="Di Gaspero G."/>
            <person name="Dumas V."/>
            <person name="Felice N."/>
            <person name="Paillard S."/>
            <person name="Juman I."/>
            <person name="Moroldo M."/>
            <person name="Scalabrin S."/>
            <person name="Canaguier A."/>
            <person name="Le Clainche I."/>
            <person name="Malacrida G."/>
            <person name="Durand E."/>
            <person name="Pesole G."/>
            <person name="Laucou V."/>
            <person name="Chatelet P."/>
            <person name="Merdinoglu D."/>
            <person name="Delledonne M."/>
            <person name="Pezzotti M."/>
            <person name="Lecharny A."/>
            <person name="Scarpelli C."/>
            <person name="Artiguenave F."/>
            <person name="Pe M.E."/>
            <person name="Valle G."/>
            <person name="Morgante M."/>
            <person name="Caboche M."/>
            <person name="Adam-Blondon A.-F."/>
            <person name="Weissenbach J."/>
            <person name="Quetier F."/>
            <person name="Wincker P."/>
        </authorList>
    </citation>
    <scope>NUCLEOTIDE SEQUENCE [LARGE SCALE GENOMIC DNA]</scope>
    <source>
        <strain evidence="3">cv. Pinot noir / PN40024</strain>
    </source>
</reference>
<dbReference type="InParanoid" id="F6HRU7"/>
<sequence>MATSPEDEHPMKAFGQLETTLGTSLPSTSPEGQQGRRT</sequence>
<keyword evidence="3" id="KW-1185">Reference proteome</keyword>
<feature type="region of interest" description="Disordered" evidence="1">
    <location>
        <begin position="1"/>
        <end position="38"/>
    </location>
</feature>
<evidence type="ECO:0000256" key="1">
    <source>
        <dbReference type="SAM" id="MobiDB-lite"/>
    </source>
</evidence>
<proteinExistence type="predicted"/>
<feature type="compositionally biased region" description="Basic and acidic residues" evidence="1">
    <location>
        <begin position="1"/>
        <end position="11"/>
    </location>
</feature>
<dbReference type="AlphaFoldDB" id="F6HRU7"/>
<gene>
    <name evidence="2" type="ORF">VIT_00s0371g00080</name>
</gene>
<feature type="compositionally biased region" description="Low complexity" evidence="1">
    <location>
        <begin position="17"/>
        <end position="31"/>
    </location>
</feature>
<dbReference type="Proteomes" id="UP000009183">
    <property type="component" value="Unassembled WGS sequence, unordered"/>
</dbReference>
<evidence type="ECO:0000313" key="3">
    <source>
        <dbReference type="Proteomes" id="UP000009183"/>
    </source>
</evidence>
<protein>
    <submittedName>
        <fullName evidence="2">Uncharacterized protein</fullName>
    </submittedName>
</protein>